<dbReference type="InterPro" id="IPR016032">
    <property type="entry name" value="Sig_transdc_resp-reg_C-effctor"/>
</dbReference>
<dbReference type="PROSITE" id="PS51257">
    <property type="entry name" value="PROKAR_LIPOPROTEIN"/>
    <property type="match status" value="1"/>
</dbReference>
<sequence length="232" mass="26566">MEIMRDSHSERAVEQALQFGSQIVGASSACLVWLEDNYEFSIADEYNMPTDFLARYPKELRGIDPLNTLALTMRGARTEMLYHDEIRASDSWTEYVSSISQYNFGDEMDMLLWSAGRPIAGLAMFRPPRASPFQNEHLNWDGIHAHLQHTIQMHWRVRDERVRRILSSRCGLQPREIELAQILVQGASNADIADIMNISVSTVKTHVVNILNKIGLHSRAEIAAYINYLQFE</sequence>
<dbReference type="PRINTS" id="PR00038">
    <property type="entry name" value="HTHLUXR"/>
</dbReference>
<dbReference type="CDD" id="cd06170">
    <property type="entry name" value="LuxR_C_like"/>
    <property type="match status" value="1"/>
</dbReference>
<dbReference type="Pfam" id="PF00196">
    <property type="entry name" value="GerE"/>
    <property type="match status" value="1"/>
</dbReference>
<dbReference type="AlphaFoldDB" id="A0A494W2G1"/>
<dbReference type="EMBL" id="AP018664">
    <property type="protein sequence ID" value="BBD96777.1"/>
    <property type="molecule type" value="Genomic_DNA"/>
</dbReference>
<keyword evidence="6" id="KW-1185">Reference proteome</keyword>
<dbReference type="InterPro" id="IPR036388">
    <property type="entry name" value="WH-like_DNA-bd_sf"/>
</dbReference>
<keyword evidence="1" id="KW-0805">Transcription regulation</keyword>
<feature type="domain" description="HTH luxR-type" evidence="4">
    <location>
        <begin position="165"/>
        <end position="230"/>
    </location>
</feature>
<accession>A0A494W2G1</accession>
<organism evidence="5 6">
    <name type="scientific">Sphingobium amiense</name>
    <dbReference type="NCBI Taxonomy" id="135719"/>
    <lineage>
        <taxon>Bacteria</taxon>
        <taxon>Pseudomonadati</taxon>
        <taxon>Pseudomonadota</taxon>
        <taxon>Alphaproteobacteria</taxon>
        <taxon>Sphingomonadales</taxon>
        <taxon>Sphingomonadaceae</taxon>
        <taxon>Sphingobium</taxon>
    </lineage>
</organism>
<reference evidence="5 6" key="1">
    <citation type="submission" date="2018-05" db="EMBL/GenBank/DDBJ databases">
        <title>Complete Genome Sequence of the Nonylphenol-Degrading Bacterium Sphingobium amiense DSM 16289T.</title>
        <authorList>
            <person name="Ootsuka M."/>
            <person name="Nishizawa T."/>
            <person name="Ohta H."/>
        </authorList>
    </citation>
    <scope>NUCLEOTIDE SEQUENCE [LARGE SCALE GENOMIC DNA]</scope>
    <source>
        <strain evidence="5 6">DSM 16289</strain>
    </source>
</reference>
<gene>
    <name evidence="5" type="ORF">SAMIE_1002780</name>
</gene>
<dbReference type="PROSITE" id="PS00622">
    <property type="entry name" value="HTH_LUXR_1"/>
    <property type="match status" value="1"/>
</dbReference>
<proteinExistence type="predicted"/>
<protein>
    <submittedName>
        <fullName evidence="5">LuxR family transcriptional regulator</fullName>
    </submittedName>
</protein>
<dbReference type="GO" id="GO:0003677">
    <property type="term" value="F:DNA binding"/>
    <property type="evidence" value="ECO:0007669"/>
    <property type="project" value="UniProtKB-KW"/>
</dbReference>
<dbReference type="SUPFAM" id="SSF46894">
    <property type="entry name" value="C-terminal effector domain of the bipartite response regulators"/>
    <property type="match status" value="1"/>
</dbReference>
<dbReference type="Proteomes" id="UP000279959">
    <property type="component" value="Chromosome"/>
</dbReference>
<name>A0A494W2G1_9SPHN</name>
<evidence type="ECO:0000313" key="6">
    <source>
        <dbReference type="Proteomes" id="UP000279959"/>
    </source>
</evidence>
<evidence type="ECO:0000256" key="3">
    <source>
        <dbReference type="ARBA" id="ARBA00023163"/>
    </source>
</evidence>
<keyword evidence="3" id="KW-0804">Transcription</keyword>
<evidence type="ECO:0000256" key="1">
    <source>
        <dbReference type="ARBA" id="ARBA00023015"/>
    </source>
</evidence>
<dbReference type="PROSITE" id="PS50043">
    <property type="entry name" value="HTH_LUXR_2"/>
    <property type="match status" value="1"/>
</dbReference>
<dbReference type="GO" id="GO:0006355">
    <property type="term" value="P:regulation of DNA-templated transcription"/>
    <property type="evidence" value="ECO:0007669"/>
    <property type="project" value="InterPro"/>
</dbReference>
<evidence type="ECO:0000313" key="5">
    <source>
        <dbReference type="EMBL" id="BBD96777.1"/>
    </source>
</evidence>
<dbReference type="InterPro" id="IPR000792">
    <property type="entry name" value="Tscrpt_reg_LuxR_C"/>
</dbReference>
<evidence type="ECO:0000256" key="2">
    <source>
        <dbReference type="ARBA" id="ARBA00023125"/>
    </source>
</evidence>
<dbReference type="RefSeq" id="WP_066700828.1">
    <property type="nucleotide sequence ID" value="NZ_AP018664.1"/>
</dbReference>
<evidence type="ECO:0000259" key="4">
    <source>
        <dbReference type="PROSITE" id="PS50043"/>
    </source>
</evidence>
<dbReference type="PANTHER" id="PTHR44688">
    <property type="entry name" value="DNA-BINDING TRANSCRIPTIONAL ACTIVATOR DEVR_DOSR"/>
    <property type="match status" value="1"/>
</dbReference>
<dbReference type="SMART" id="SM00421">
    <property type="entry name" value="HTH_LUXR"/>
    <property type="match status" value="1"/>
</dbReference>
<keyword evidence="2" id="KW-0238">DNA-binding</keyword>
<dbReference type="Gene3D" id="1.10.10.10">
    <property type="entry name" value="Winged helix-like DNA-binding domain superfamily/Winged helix DNA-binding domain"/>
    <property type="match status" value="1"/>
</dbReference>
<dbReference type="PANTHER" id="PTHR44688:SF16">
    <property type="entry name" value="DNA-BINDING TRANSCRIPTIONAL ACTIVATOR DEVR_DOSR"/>
    <property type="match status" value="1"/>
</dbReference>
<dbReference type="KEGG" id="sami:SAMIE_1002780"/>